<accession>A0A6N8U6D9</accession>
<evidence type="ECO:0000256" key="4">
    <source>
        <dbReference type="ARBA" id="ARBA00022692"/>
    </source>
</evidence>
<keyword evidence="3" id="KW-1003">Cell membrane</keyword>
<feature type="transmembrane region" description="Helical" evidence="7">
    <location>
        <begin position="273"/>
        <end position="299"/>
    </location>
</feature>
<evidence type="ECO:0000256" key="2">
    <source>
        <dbReference type="ARBA" id="ARBA00022448"/>
    </source>
</evidence>
<dbReference type="Pfam" id="PF19300">
    <property type="entry name" value="BPD_transp_1_N"/>
    <property type="match status" value="1"/>
</dbReference>
<dbReference type="AlphaFoldDB" id="A0A6N8U6D9"/>
<dbReference type="PANTHER" id="PTHR43163:SF6">
    <property type="entry name" value="DIPEPTIDE TRANSPORT SYSTEM PERMEASE PROTEIN DPPB-RELATED"/>
    <property type="match status" value="1"/>
</dbReference>
<comment type="similarity">
    <text evidence="7">Belongs to the binding-protein-dependent transport system permease family.</text>
</comment>
<dbReference type="GO" id="GO:0055085">
    <property type="term" value="P:transmembrane transport"/>
    <property type="evidence" value="ECO:0007669"/>
    <property type="project" value="InterPro"/>
</dbReference>
<keyword evidence="10" id="KW-1185">Reference proteome</keyword>
<evidence type="ECO:0000313" key="10">
    <source>
        <dbReference type="Proteomes" id="UP000434036"/>
    </source>
</evidence>
<feature type="transmembrane region" description="Helical" evidence="7">
    <location>
        <begin position="101"/>
        <end position="122"/>
    </location>
</feature>
<proteinExistence type="inferred from homology"/>
<dbReference type="CDD" id="cd06261">
    <property type="entry name" value="TM_PBP2"/>
    <property type="match status" value="1"/>
</dbReference>
<feature type="transmembrane region" description="Helical" evidence="7">
    <location>
        <begin position="134"/>
        <end position="159"/>
    </location>
</feature>
<keyword evidence="5 7" id="KW-1133">Transmembrane helix</keyword>
<evidence type="ECO:0000256" key="6">
    <source>
        <dbReference type="ARBA" id="ARBA00023136"/>
    </source>
</evidence>
<dbReference type="PROSITE" id="PS50928">
    <property type="entry name" value="ABC_TM1"/>
    <property type="match status" value="1"/>
</dbReference>
<dbReference type="InterPro" id="IPR000515">
    <property type="entry name" value="MetI-like"/>
</dbReference>
<dbReference type="EMBL" id="WUUQ01000002">
    <property type="protein sequence ID" value="MXQ73461.1"/>
    <property type="molecule type" value="Genomic_DNA"/>
</dbReference>
<dbReference type="SUPFAM" id="SSF161098">
    <property type="entry name" value="MetI-like"/>
    <property type="match status" value="1"/>
</dbReference>
<feature type="transmembrane region" description="Helical" evidence="7">
    <location>
        <begin position="231"/>
        <end position="253"/>
    </location>
</feature>
<dbReference type="Gene3D" id="1.10.3720.10">
    <property type="entry name" value="MetI-like"/>
    <property type="match status" value="1"/>
</dbReference>
<reference evidence="9 10" key="1">
    <citation type="submission" date="2019-12" db="EMBL/GenBank/DDBJ databases">
        <authorList>
            <person name="Yang R."/>
        </authorList>
    </citation>
    <scope>NUCLEOTIDE SEQUENCE [LARGE SCALE GENOMIC DNA]</scope>
    <source>
        <strain evidence="9 10">DONG20-135</strain>
    </source>
</reference>
<feature type="transmembrane region" description="Helical" evidence="7">
    <location>
        <begin position="171"/>
        <end position="191"/>
    </location>
</feature>
<protein>
    <submittedName>
        <fullName evidence="9">ABC transporter permease subunit</fullName>
    </submittedName>
</protein>
<evidence type="ECO:0000256" key="3">
    <source>
        <dbReference type="ARBA" id="ARBA00022475"/>
    </source>
</evidence>
<dbReference type="PANTHER" id="PTHR43163">
    <property type="entry name" value="DIPEPTIDE TRANSPORT SYSTEM PERMEASE PROTEIN DPPB-RELATED"/>
    <property type="match status" value="1"/>
</dbReference>
<dbReference type="GO" id="GO:0005886">
    <property type="term" value="C:plasma membrane"/>
    <property type="evidence" value="ECO:0007669"/>
    <property type="project" value="UniProtKB-SubCell"/>
</dbReference>
<dbReference type="RefSeq" id="WP_160624908.1">
    <property type="nucleotide sequence ID" value="NZ_WUUQ01000002.1"/>
</dbReference>
<comment type="caution">
    <text evidence="9">The sequence shown here is derived from an EMBL/GenBank/DDBJ whole genome shotgun (WGS) entry which is preliminary data.</text>
</comment>
<evidence type="ECO:0000256" key="1">
    <source>
        <dbReference type="ARBA" id="ARBA00004651"/>
    </source>
</evidence>
<comment type="subcellular location">
    <subcellularLocation>
        <location evidence="1 7">Cell membrane</location>
        <topology evidence="1 7">Multi-pass membrane protein</topology>
    </subcellularLocation>
</comment>
<keyword evidence="6 7" id="KW-0472">Membrane</keyword>
<dbReference type="Proteomes" id="UP000434036">
    <property type="component" value="Unassembled WGS sequence"/>
</dbReference>
<dbReference type="InterPro" id="IPR035906">
    <property type="entry name" value="MetI-like_sf"/>
</dbReference>
<organism evidence="9 10">
    <name type="scientific">Copranaerobaculum intestinale</name>
    <dbReference type="NCBI Taxonomy" id="2692629"/>
    <lineage>
        <taxon>Bacteria</taxon>
        <taxon>Bacillati</taxon>
        <taxon>Bacillota</taxon>
        <taxon>Erysipelotrichia</taxon>
        <taxon>Erysipelotrichales</taxon>
        <taxon>Erysipelotrichaceae</taxon>
        <taxon>Copranaerobaculum</taxon>
    </lineage>
</organism>
<dbReference type="InterPro" id="IPR045621">
    <property type="entry name" value="BPD_transp_1_N"/>
</dbReference>
<evidence type="ECO:0000259" key="8">
    <source>
        <dbReference type="PROSITE" id="PS50928"/>
    </source>
</evidence>
<keyword evidence="4 7" id="KW-0812">Transmembrane</keyword>
<evidence type="ECO:0000256" key="5">
    <source>
        <dbReference type="ARBA" id="ARBA00022989"/>
    </source>
</evidence>
<sequence length="307" mass="33540">MVKYIGKRLLLGIFTLFILATITFFMSKAMPGSPFAGDTQRMSQDQLDALNEKYGLDRPIGEQYVTYMSNAIHGDFGESLTRRGTPVNEIIATSMPVTVKLGLTAVVIALVVGIGLGTAAALSKHKWVNNVVMFISTIGVSLPSFLFALLLLLFVGVYLRLLPTVGLDTPLHYIMPAFSLALYPISMISRLTRSSLIEVMKQDYMVLAKSKGSSSKTIIFKHALKNAMLPVITYAGPMIAFMMTGSFIVESLFSIPGIGREFVSSISTRDYSMIMAVTIFLGALMIVLNILSDIVNAFIDPRIKLGD</sequence>
<evidence type="ECO:0000313" key="9">
    <source>
        <dbReference type="EMBL" id="MXQ73461.1"/>
    </source>
</evidence>
<keyword evidence="2 7" id="KW-0813">Transport</keyword>
<dbReference type="Pfam" id="PF00528">
    <property type="entry name" value="BPD_transp_1"/>
    <property type="match status" value="1"/>
</dbReference>
<feature type="domain" description="ABC transmembrane type-1" evidence="8">
    <location>
        <begin position="95"/>
        <end position="292"/>
    </location>
</feature>
<reference evidence="9 10" key="2">
    <citation type="submission" date="2020-01" db="EMBL/GenBank/DDBJ databases">
        <title>Clostridiaceae sp. nov. isolated from the gut of human by culturomics.</title>
        <authorList>
            <person name="Chang Y."/>
        </authorList>
    </citation>
    <scope>NUCLEOTIDE SEQUENCE [LARGE SCALE GENOMIC DNA]</scope>
    <source>
        <strain evidence="9 10">DONG20-135</strain>
    </source>
</reference>
<evidence type="ECO:0000256" key="7">
    <source>
        <dbReference type="RuleBase" id="RU363032"/>
    </source>
</evidence>
<name>A0A6N8U6D9_9FIRM</name>
<gene>
    <name evidence="9" type="ORF">GSF08_05890</name>
</gene>